<dbReference type="GO" id="GO:0046983">
    <property type="term" value="F:protein dimerization activity"/>
    <property type="evidence" value="ECO:0007669"/>
    <property type="project" value="InterPro"/>
</dbReference>
<dbReference type="PANTHER" id="PTHR19290:SF164">
    <property type="entry name" value="BHLH DOMAIN-CONTAINING PROTEIN"/>
    <property type="match status" value="1"/>
</dbReference>
<dbReference type="SUPFAM" id="SSF47459">
    <property type="entry name" value="HLH, helix-loop-helix DNA-binding domain"/>
    <property type="match status" value="1"/>
</dbReference>
<proteinExistence type="predicted"/>
<dbReference type="Pfam" id="PF00010">
    <property type="entry name" value="HLH"/>
    <property type="match status" value="1"/>
</dbReference>
<feature type="compositionally biased region" description="Polar residues" evidence="1">
    <location>
        <begin position="186"/>
        <end position="196"/>
    </location>
</feature>
<evidence type="ECO:0000256" key="1">
    <source>
        <dbReference type="SAM" id="MobiDB-lite"/>
    </source>
</evidence>
<dbReference type="PROSITE" id="PS50888">
    <property type="entry name" value="BHLH"/>
    <property type="match status" value="1"/>
</dbReference>
<protein>
    <submittedName>
        <fullName evidence="4">BHLH domain-containing protein</fullName>
    </submittedName>
</protein>
<dbReference type="WBParaSite" id="L893_g6431.t1">
    <property type="protein sequence ID" value="L893_g6431.t1"/>
    <property type="gene ID" value="L893_g6431"/>
</dbReference>
<dbReference type="PANTHER" id="PTHR19290">
    <property type="entry name" value="BASIC HELIX-LOOP-HELIX PROTEIN NEUROGENIN-RELATED"/>
    <property type="match status" value="1"/>
</dbReference>
<sequence>MQKSQSHTLLSVITYALQYLEEVFCVHSQSSLTPPISQQAAVKTSCGSRFVASCISHTRHLMDETMTCESSDDSTTRSATFLPDEEDFEPYVRRKRCEEERKQRAKQLDKEEHDLHRRGVNSRERRRMHDLNDALDELRRVLPYSQNSTARKMTKINTLLLASNWIRHITNENSELRRELAELQGGNPSKQPTKLNSAATNSSSPTTASAPSPPQTTPPLSNVSIPLPFGPILLHAPHQPTQMLPPLISSSTCVKAVCGGVCFCISCIHLSQATHQSLLQPSPQNKN</sequence>
<dbReference type="GO" id="GO:0045944">
    <property type="term" value="P:positive regulation of transcription by RNA polymerase II"/>
    <property type="evidence" value="ECO:0007669"/>
    <property type="project" value="TreeGrafter"/>
</dbReference>
<reference evidence="4" key="1">
    <citation type="submission" date="2016-11" db="UniProtKB">
        <authorList>
            <consortium name="WormBaseParasite"/>
        </authorList>
    </citation>
    <scope>IDENTIFICATION</scope>
</reference>
<evidence type="ECO:0000313" key="4">
    <source>
        <dbReference type="WBParaSite" id="L893_g6431.t1"/>
    </source>
</evidence>
<dbReference type="AlphaFoldDB" id="A0A1I8AIX1"/>
<evidence type="ECO:0000313" key="3">
    <source>
        <dbReference type="Proteomes" id="UP000095287"/>
    </source>
</evidence>
<dbReference type="InterPro" id="IPR036638">
    <property type="entry name" value="HLH_DNA-bd_sf"/>
</dbReference>
<feature type="region of interest" description="Disordered" evidence="1">
    <location>
        <begin position="103"/>
        <end position="128"/>
    </location>
</feature>
<dbReference type="InterPro" id="IPR011598">
    <property type="entry name" value="bHLH_dom"/>
</dbReference>
<dbReference type="GO" id="GO:0005634">
    <property type="term" value="C:nucleus"/>
    <property type="evidence" value="ECO:0007669"/>
    <property type="project" value="TreeGrafter"/>
</dbReference>
<name>A0A1I8AIX1_9BILA</name>
<dbReference type="GO" id="GO:0007423">
    <property type="term" value="P:sensory organ development"/>
    <property type="evidence" value="ECO:0007669"/>
    <property type="project" value="TreeGrafter"/>
</dbReference>
<keyword evidence="3" id="KW-1185">Reference proteome</keyword>
<dbReference type="GO" id="GO:0070888">
    <property type="term" value="F:E-box binding"/>
    <property type="evidence" value="ECO:0007669"/>
    <property type="project" value="TreeGrafter"/>
</dbReference>
<dbReference type="InterPro" id="IPR050359">
    <property type="entry name" value="bHLH_transcription_factors"/>
</dbReference>
<feature type="region of interest" description="Disordered" evidence="1">
    <location>
        <begin position="184"/>
        <end position="222"/>
    </location>
</feature>
<accession>A0A1I8AIX1</accession>
<feature type="compositionally biased region" description="Low complexity" evidence="1">
    <location>
        <begin position="197"/>
        <end position="210"/>
    </location>
</feature>
<dbReference type="GO" id="GO:0000981">
    <property type="term" value="F:DNA-binding transcription factor activity, RNA polymerase II-specific"/>
    <property type="evidence" value="ECO:0007669"/>
    <property type="project" value="TreeGrafter"/>
</dbReference>
<dbReference type="Gene3D" id="4.10.280.10">
    <property type="entry name" value="Helix-loop-helix DNA-binding domain"/>
    <property type="match status" value="1"/>
</dbReference>
<dbReference type="GO" id="GO:0061564">
    <property type="term" value="P:axon development"/>
    <property type="evidence" value="ECO:0007669"/>
    <property type="project" value="TreeGrafter"/>
</dbReference>
<dbReference type="Proteomes" id="UP000095287">
    <property type="component" value="Unplaced"/>
</dbReference>
<dbReference type="SMART" id="SM00353">
    <property type="entry name" value="HLH"/>
    <property type="match status" value="1"/>
</dbReference>
<feature type="domain" description="BHLH" evidence="2">
    <location>
        <begin position="115"/>
        <end position="169"/>
    </location>
</feature>
<organism evidence="3 4">
    <name type="scientific">Steinernema glaseri</name>
    <dbReference type="NCBI Taxonomy" id="37863"/>
    <lineage>
        <taxon>Eukaryota</taxon>
        <taxon>Metazoa</taxon>
        <taxon>Ecdysozoa</taxon>
        <taxon>Nematoda</taxon>
        <taxon>Chromadorea</taxon>
        <taxon>Rhabditida</taxon>
        <taxon>Tylenchina</taxon>
        <taxon>Panagrolaimomorpha</taxon>
        <taxon>Strongyloidoidea</taxon>
        <taxon>Steinernematidae</taxon>
        <taxon>Steinernema</taxon>
    </lineage>
</organism>
<evidence type="ECO:0000259" key="2">
    <source>
        <dbReference type="PROSITE" id="PS50888"/>
    </source>
</evidence>